<dbReference type="Pfam" id="PF14355">
    <property type="entry name" value="Abi_C"/>
    <property type="match status" value="1"/>
</dbReference>
<name>A0A644Y7V7_9ZZZZ</name>
<evidence type="ECO:0000259" key="1">
    <source>
        <dbReference type="Pfam" id="PF14355"/>
    </source>
</evidence>
<comment type="caution">
    <text evidence="2">The sequence shown here is derived from an EMBL/GenBank/DDBJ whole genome shotgun (WGS) entry which is preliminary data.</text>
</comment>
<reference evidence="2" key="1">
    <citation type="submission" date="2019-08" db="EMBL/GenBank/DDBJ databases">
        <authorList>
            <person name="Kucharzyk K."/>
            <person name="Murdoch R.W."/>
            <person name="Higgins S."/>
            <person name="Loffler F."/>
        </authorList>
    </citation>
    <scope>NUCLEOTIDE SEQUENCE</scope>
</reference>
<dbReference type="InterPro" id="IPR026001">
    <property type="entry name" value="Abi-like_C"/>
</dbReference>
<feature type="domain" description="Abortive infection protein-like C-terminal" evidence="1">
    <location>
        <begin position="66"/>
        <end position="141"/>
    </location>
</feature>
<accession>A0A644Y7V7</accession>
<evidence type="ECO:0000313" key="2">
    <source>
        <dbReference type="EMBL" id="MPM24021.1"/>
    </source>
</evidence>
<sequence>MFWIREHISKMPSFNTFEMHTVTIENNIETNPALCIETCKSLIEGICKTILTNKAVIYKEDVKFQELVRQTVDALITTSHCYRDKLCELARRIASVAQIIAEIRNNSGFASHSQDVKKIPVDSTLSLFIYKITDVIGGFILHYYITHNNPKKDNRIHYEDCNQFNEYFDEVNPFVIGLLPLSASEALYQQDYEAYREEYLYYLETKDEN</sequence>
<protein>
    <recommendedName>
        <fullName evidence="1">Abortive infection protein-like C-terminal domain-containing protein</fullName>
    </recommendedName>
</protein>
<proteinExistence type="predicted"/>
<dbReference type="AlphaFoldDB" id="A0A644Y7V7"/>
<organism evidence="2">
    <name type="scientific">bioreactor metagenome</name>
    <dbReference type="NCBI Taxonomy" id="1076179"/>
    <lineage>
        <taxon>unclassified sequences</taxon>
        <taxon>metagenomes</taxon>
        <taxon>ecological metagenomes</taxon>
    </lineage>
</organism>
<dbReference type="EMBL" id="VSSQ01004166">
    <property type="protein sequence ID" value="MPM24021.1"/>
    <property type="molecule type" value="Genomic_DNA"/>
</dbReference>
<gene>
    <name evidence="2" type="ORF">SDC9_70498</name>
</gene>